<keyword evidence="5" id="KW-1185">Reference proteome</keyword>
<evidence type="ECO:0000256" key="3">
    <source>
        <dbReference type="SAM" id="SignalP"/>
    </source>
</evidence>
<gene>
    <name evidence="4" type="ORF">LK996_00960</name>
</gene>
<dbReference type="SUPFAM" id="SSF69318">
    <property type="entry name" value="Integrin alpha N-terminal domain"/>
    <property type="match status" value="1"/>
</dbReference>
<dbReference type="Gene3D" id="2.40.128.340">
    <property type="match status" value="1"/>
</dbReference>
<proteinExistence type="predicted"/>
<dbReference type="SUPFAM" id="SSF63829">
    <property type="entry name" value="Calcium-dependent phosphotriesterase"/>
    <property type="match status" value="1"/>
</dbReference>
<dbReference type="InterPro" id="IPR013517">
    <property type="entry name" value="FG-GAP"/>
</dbReference>
<feature type="signal peptide" evidence="3">
    <location>
        <begin position="1"/>
        <end position="37"/>
    </location>
</feature>
<evidence type="ECO:0000256" key="1">
    <source>
        <dbReference type="ARBA" id="ARBA00022729"/>
    </source>
</evidence>
<dbReference type="RefSeq" id="WP_230525308.1">
    <property type="nucleotide sequence ID" value="NZ_JAJGAK010000001.1"/>
</dbReference>
<dbReference type="Proteomes" id="UP001165293">
    <property type="component" value="Unassembled WGS sequence"/>
</dbReference>
<dbReference type="EMBL" id="JAJGAK010000001">
    <property type="protein sequence ID" value="MCC8361654.1"/>
    <property type="molecule type" value="Genomic_DNA"/>
</dbReference>
<evidence type="ECO:0000313" key="5">
    <source>
        <dbReference type="Proteomes" id="UP001165293"/>
    </source>
</evidence>
<name>A0ABS8JDI2_9GAMM</name>
<dbReference type="Gene3D" id="2.130.10.130">
    <property type="entry name" value="Integrin alpha, N-terminal"/>
    <property type="match status" value="1"/>
</dbReference>
<dbReference type="SUPFAM" id="SSF101898">
    <property type="entry name" value="NHL repeat"/>
    <property type="match status" value="1"/>
</dbReference>
<protein>
    <submittedName>
        <fullName evidence="4">FG-GAP-like repeat-containing protein</fullName>
    </submittedName>
</protein>
<dbReference type="Gene3D" id="2.120.10.30">
    <property type="entry name" value="TolB, C-terminal domain"/>
    <property type="match status" value="5"/>
</dbReference>
<reference evidence="4" key="1">
    <citation type="submission" date="2021-10" db="EMBL/GenBank/DDBJ databases">
        <authorList>
            <person name="Lyu M."/>
            <person name="Wang X."/>
            <person name="Meng X."/>
            <person name="Xu K."/>
        </authorList>
    </citation>
    <scope>NUCLEOTIDE SEQUENCE</scope>
    <source>
        <strain evidence="4">A6</strain>
    </source>
</reference>
<dbReference type="Pfam" id="PF13517">
    <property type="entry name" value="FG-GAP_3"/>
    <property type="match status" value="2"/>
</dbReference>
<dbReference type="PANTHER" id="PTHR46580:SF2">
    <property type="entry name" value="MAM DOMAIN-CONTAINING PROTEIN"/>
    <property type="match status" value="1"/>
</dbReference>
<sequence>MNLHREGTVANTGRKRNIALSLMAACLAMGGIGATHAQTQLNFANLAGGWTGDGGQAKAAYLQGPSEVVIDGAGNLYVSSVWANRIRKITPGGVITTLVGGANGFGGDGGQASKALIDRPSGMVFDAAGNLYFSDSGNRRVRRIAPDGTITTVAGNGDWHASGNGGQAKSAGIGDPTGLAFDKNGNLFIGDRRHHIVRKVTSAGVISTYAGTLDFAGYYGDNGPATSAYLYDPEGIDVDDAGNLYIADTKNNRVRRVATNGTITTYASGLSIPLNVEVDAAGNVYMESDCQIAKRTPANVTTIYGSLASYCDGKSPDGTLATSAQFGYPDGIAVDAAGNIFFADTNNARIVKIAAADSKVYTYAGTPVVMPYGQAGATAMTSYTNAVTVADDGGVMFNEWLYSYRVREISAGKVWEYAGTGLASVGCTGTLATSCSFARVTGLASGPGNVTYIADRATNTVTRVNGNGTTTLFAGGGSEPLDNVPATQTNFTLMGNIALDGAGNLFIPDNRGRIVKVNPAGIATTFAGSDDPSAPIGDNGPATSASLANATHVAADGAGNVFVFAQGLIRKIGLDGIIRRVAGKTFNEDPTIDGFYRGEGGLALNAQPGSVTGMAAHPSGLYFASEGKVRRIRPDGRIETVQGTPNYAMGLAAKFGYLYVTTQNGRVVRAQLPRIPVNDFNGDHRSDVFWRGSTGVNRVWFSAESTTGMAPATIATENKLVAQGDFDGDGKTDIVWRNTLNGNNVVWRAGNANTIMVLATQADQNWTIVGAGDFNGDGKSDLFWRNKVTGANDIWLTANSATKKAASTIPDLKWVLAGIGDFDADGKSDVLWRHTQTGGNLLWSGANAGASKYLPSLAKLTWKVAAIGDFNGDGVSDIVWRDTATGANQIWKSANAYTQMYLTTVPNTQWFIAAAGDYDNDGIDDLVWRNSATGANTLWRNAVGSNQRAMAVWGLSWKIQPVEAQP</sequence>
<keyword evidence="2" id="KW-0677">Repeat</keyword>
<evidence type="ECO:0000313" key="4">
    <source>
        <dbReference type="EMBL" id="MCC8361654.1"/>
    </source>
</evidence>
<dbReference type="InterPro" id="IPR011042">
    <property type="entry name" value="6-blade_b-propeller_TolB-like"/>
</dbReference>
<dbReference type="Pfam" id="PF01436">
    <property type="entry name" value="NHL"/>
    <property type="match status" value="1"/>
</dbReference>
<dbReference type="InterPro" id="IPR028994">
    <property type="entry name" value="Integrin_alpha_N"/>
</dbReference>
<comment type="caution">
    <text evidence="4">The sequence shown here is derived from an EMBL/GenBank/DDBJ whole genome shotgun (WGS) entry which is preliminary data.</text>
</comment>
<dbReference type="PANTHER" id="PTHR46580">
    <property type="entry name" value="SENSOR KINASE-RELATED"/>
    <property type="match status" value="1"/>
</dbReference>
<organism evidence="4 5">
    <name type="scientific">Noviluteimonas lactosilytica</name>
    <dbReference type="NCBI Taxonomy" id="2888523"/>
    <lineage>
        <taxon>Bacteria</taxon>
        <taxon>Pseudomonadati</taxon>
        <taxon>Pseudomonadota</taxon>
        <taxon>Gammaproteobacteria</taxon>
        <taxon>Lysobacterales</taxon>
        <taxon>Lysobacteraceae</taxon>
        <taxon>Noviluteimonas</taxon>
    </lineage>
</organism>
<dbReference type="InterPro" id="IPR001258">
    <property type="entry name" value="NHL_repeat"/>
</dbReference>
<accession>A0ABS8JDI2</accession>
<feature type="chain" id="PRO_5047017066" evidence="3">
    <location>
        <begin position="38"/>
        <end position="966"/>
    </location>
</feature>
<evidence type="ECO:0000256" key="2">
    <source>
        <dbReference type="ARBA" id="ARBA00022737"/>
    </source>
</evidence>
<keyword evidence="1 3" id="KW-0732">Signal</keyword>
<dbReference type="CDD" id="cd05819">
    <property type="entry name" value="NHL"/>
    <property type="match status" value="1"/>
</dbReference>